<dbReference type="Proteomes" id="UP000249661">
    <property type="component" value="Unassembled WGS sequence"/>
</dbReference>
<sequence length="764" mass="83728">MKDSRASKRRRVSNVQAVDEDGDVEMRDDTINAPTDQSQPTPDKNSKAVTEAEEAQPVDEQPRSPPVSARSKRRRSSQGAPAVEDDNAHNNKAEETVATENPSRAGVRSSGRQRKVPKRYGDEIVETPSGKGAAASTPRQNGSTTKSVRRAKYVSASEDDGVGNREEEEEEEEVEESPEPQKRRTRSTRAKKPSVRFDTSDVKGASAKGREESRESSNPDDYQDGLEDLVSMQLHEDLTNSDLIQVDQTAAKESPLPAYAEQFQSIVQTGLTEELRFLTQVVLEKLNGKKRVPLKGLETEFDKVNQLVEQTVSIGESNSMLLLGSRGSGKTAILETIIATLRRSHKNDFHVVRLNGFLHTDDRLALREMWRQLGRETNTEDEAGKVSSYADTMATLLALLSHHEELFGPSSDPENATAAKSIVIILDEFDLFVTHPRQTLLYNLFDIAQARKAPIAVLGLTTKVEVTEMLEKRVKSRFSHRYVYVPLPRSLEVFSDICFAGLNLEDDEISDLLEDADPAEQAIIKSESWGRLLAAWRTYLQSLWTDEAFSAHLRRIYYQTRSVKEFFTSALVAISELHHSTYTTTTITTTNGGGNNSQLTIPTATTFTSHPLACPDPAPLPFAPTITASASPSSLPLSLLLAATRLAALYDPGLESVQTPSGSGSGSGPLALSFPAAYAEYVRLLTSAKTSASVSGAAVTPGRVWGRDVAREAWEKLVSWGLISPVGSGSGTTDARMFRVEISFDEVVEMAGTGGSLGRWWRDG</sequence>
<keyword evidence="2" id="KW-1185">Reference proteome</keyword>
<accession>A0ACD1HM05</accession>
<dbReference type="EMBL" id="KZ824935">
    <property type="protein sequence ID" value="RAH74541.1"/>
    <property type="molecule type" value="Genomic_DNA"/>
</dbReference>
<protein>
    <submittedName>
        <fullName evidence="1">Origin recognition complex subunit Orc4</fullName>
    </submittedName>
</protein>
<gene>
    <name evidence="1" type="ORF">BO66DRAFT_425532</name>
</gene>
<name>A0ACD1HM05_9EURO</name>
<evidence type="ECO:0000313" key="2">
    <source>
        <dbReference type="Proteomes" id="UP000249661"/>
    </source>
</evidence>
<evidence type="ECO:0000313" key="1">
    <source>
        <dbReference type="EMBL" id="RAH74541.1"/>
    </source>
</evidence>
<reference evidence="1" key="1">
    <citation type="submission" date="2018-02" db="EMBL/GenBank/DDBJ databases">
        <title>The genomes of Aspergillus section Nigri reveals drivers in fungal speciation.</title>
        <authorList>
            <consortium name="DOE Joint Genome Institute"/>
            <person name="Vesth T.C."/>
            <person name="Nybo J."/>
            <person name="Theobald S."/>
            <person name="Brandl J."/>
            <person name="Frisvad J.C."/>
            <person name="Nielsen K.F."/>
            <person name="Lyhne E.K."/>
            <person name="Kogle M.E."/>
            <person name="Kuo A."/>
            <person name="Riley R."/>
            <person name="Clum A."/>
            <person name="Nolan M."/>
            <person name="Lipzen A."/>
            <person name="Salamov A."/>
            <person name="Henrissat B."/>
            <person name="Wiebenga A."/>
            <person name="De vries R.P."/>
            <person name="Grigoriev I.V."/>
            <person name="Mortensen U.H."/>
            <person name="Andersen M.R."/>
            <person name="Baker S.E."/>
        </authorList>
    </citation>
    <scope>NUCLEOTIDE SEQUENCE</scope>
    <source>
        <strain evidence="1">CBS 121060</strain>
    </source>
</reference>
<organism evidence="1 2">
    <name type="scientific">Aspergillus aculeatinus CBS 121060</name>
    <dbReference type="NCBI Taxonomy" id="1448322"/>
    <lineage>
        <taxon>Eukaryota</taxon>
        <taxon>Fungi</taxon>
        <taxon>Dikarya</taxon>
        <taxon>Ascomycota</taxon>
        <taxon>Pezizomycotina</taxon>
        <taxon>Eurotiomycetes</taxon>
        <taxon>Eurotiomycetidae</taxon>
        <taxon>Eurotiales</taxon>
        <taxon>Aspergillaceae</taxon>
        <taxon>Aspergillus</taxon>
        <taxon>Aspergillus subgen. Circumdati</taxon>
    </lineage>
</organism>
<proteinExistence type="predicted"/>